<feature type="transmembrane region" description="Helical" evidence="1">
    <location>
        <begin position="126"/>
        <end position="145"/>
    </location>
</feature>
<evidence type="ECO:0000313" key="2">
    <source>
        <dbReference type="EMBL" id="TCC90232.1"/>
    </source>
</evidence>
<dbReference type="AlphaFoldDB" id="A0A4R0MVK7"/>
<evidence type="ECO:0000313" key="3">
    <source>
        <dbReference type="Proteomes" id="UP000292884"/>
    </source>
</evidence>
<organism evidence="2 3">
    <name type="scientific">Pedobacter frigiditerrae</name>
    <dbReference type="NCBI Taxonomy" id="2530452"/>
    <lineage>
        <taxon>Bacteria</taxon>
        <taxon>Pseudomonadati</taxon>
        <taxon>Bacteroidota</taxon>
        <taxon>Sphingobacteriia</taxon>
        <taxon>Sphingobacteriales</taxon>
        <taxon>Sphingobacteriaceae</taxon>
        <taxon>Pedobacter</taxon>
    </lineage>
</organism>
<reference evidence="2 3" key="1">
    <citation type="submission" date="2019-02" db="EMBL/GenBank/DDBJ databases">
        <title>Pedobacter sp. RP-1-13 sp. nov., isolated from Arctic soil.</title>
        <authorList>
            <person name="Dahal R.H."/>
        </authorList>
    </citation>
    <scope>NUCLEOTIDE SEQUENCE [LARGE SCALE GENOMIC DNA]</scope>
    <source>
        <strain evidence="2 3">RP-1-13</strain>
    </source>
</reference>
<keyword evidence="1" id="KW-0472">Membrane</keyword>
<feature type="transmembrane region" description="Helical" evidence="1">
    <location>
        <begin position="49"/>
        <end position="69"/>
    </location>
</feature>
<feature type="transmembrane region" description="Helical" evidence="1">
    <location>
        <begin position="7"/>
        <end position="29"/>
    </location>
</feature>
<evidence type="ECO:0000256" key="1">
    <source>
        <dbReference type="SAM" id="Phobius"/>
    </source>
</evidence>
<dbReference type="Proteomes" id="UP000292884">
    <property type="component" value="Unassembled WGS sequence"/>
</dbReference>
<accession>A0A4R0MVK7</accession>
<protein>
    <submittedName>
        <fullName evidence="2">Uncharacterized protein</fullName>
    </submittedName>
</protein>
<comment type="caution">
    <text evidence="2">The sequence shown here is derived from an EMBL/GenBank/DDBJ whole genome shotgun (WGS) entry which is preliminary data.</text>
</comment>
<dbReference type="OrthoDB" id="767369at2"/>
<name>A0A4R0MVK7_9SPHI</name>
<dbReference type="RefSeq" id="WP_131553634.1">
    <property type="nucleotide sequence ID" value="NZ_SJSK01000003.1"/>
</dbReference>
<gene>
    <name evidence="2" type="ORF">EZ428_13210</name>
</gene>
<dbReference type="EMBL" id="SJSK01000003">
    <property type="protein sequence ID" value="TCC90232.1"/>
    <property type="molecule type" value="Genomic_DNA"/>
</dbReference>
<keyword evidence="3" id="KW-1185">Reference proteome</keyword>
<keyword evidence="1" id="KW-0812">Transmembrane</keyword>
<keyword evidence="1" id="KW-1133">Transmembrane helix</keyword>
<sequence>MKNYQKEIVWFVVLCLISILLSFYMGIGFGSHSIDINLHDTYFLVKSNLFFFICCMLVFYPVYLVRILIVRLENLIANCIFLILNFLLTLVMVFGTIFQYKLAGETIYPPLSAVPVEVKNGGLGNFFYISIAISLLLIALEIFIARKTLAKNSINSKK</sequence>
<proteinExistence type="predicted"/>
<feature type="transmembrane region" description="Helical" evidence="1">
    <location>
        <begin position="76"/>
        <end position="100"/>
    </location>
</feature>